<feature type="compositionally biased region" description="Polar residues" evidence="1">
    <location>
        <begin position="384"/>
        <end position="395"/>
    </location>
</feature>
<dbReference type="CDD" id="cd02440">
    <property type="entry name" value="AdoMet_MTases"/>
    <property type="match status" value="1"/>
</dbReference>
<dbReference type="EMBL" id="MLQL01000114">
    <property type="protein sequence ID" value="OQE09292.1"/>
    <property type="molecule type" value="Genomic_DNA"/>
</dbReference>
<protein>
    <recommendedName>
        <fullName evidence="4">Methyltransferase domain-containing protein</fullName>
    </recommendedName>
</protein>
<keyword evidence="3" id="KW-1185">Reference proteome</keyword>
<evidence type="ECO:0000313" key="2">
    <source>
        <dbReference type="EMBL" id="OQE09292.1"/>
    </source>
</evidence>
<reference evidence="3" key="1">
    <citation type="journal article" date="2017" name="Nat. Microbiol.">
        <title>Global analysis of biosynthetic gene clusters reveals vast potential of secondary metabolite production in Penicillium species.</title>
        <authorList>
            <person name="Nielsen J.C."/>
            <person name="Grijseels S."/>
            <person name="Prigent S."/>
            <person name="Ji B."/>
            <person name="Dainat J."/>
            <person name="Nielsen K.F."/>
            <person name="Frisvad J.C."/>
            <person name="Workman M."/>
            <person name="Nielsen J."/>
        </authorList>
    </citation>
    <scope>NUCLEOTIDE SEQUENCE [LARGE SCALE GENOMIC DNA]</scope>
    <source>
        <strain evidence="3">IBT 14082</strain>
    </source>
</reference>
<dbReference type="PANTHER" id="PTHR43591">
    <property type="entry name" value="METHYLTRANSFERASE"/>
    <property type="match status" value="1"/>
</dbReference>
<feature type="region of interest" description="Disordered" evidence="1">
    <location>
        <begin position="373"/>
        <end position="395"/>
    </location>
</feature>
<accession>A0A1V6S5I0</accession>
<dbReference type="Pfam" id="PF13489">
    <property type="entry name" value="Methyltransf_23"/>
    <property type="match status" value="1"/>
</dbReference>
<proteinExistence type="predicted"/>
<dbReference type="OrthoDB" id="529367at2759"/>
<dbReference type="PANTHER" id="PTHR43591:SF10">
    <property type="entry name" value="ABC TRANSMEMBRANE TYPE-1 DOMAIN-CONTAINING PROTEIN-RELATED"/>
    <property type="match status" value="1"/>
</dbReference>
<gene>
    <name evidence="2" type="ORF">PENFLA_c114G02133</name>
</gene>
<dbReference type="GO" id="GO:0008168">
    <property type="term" value="F:methyltransferase activity"/>
    <property type="evidence" value="ECO:0007669"/>
    <property type="project" value="TreeGrafter"/>
</dbReference>
<dbReference type="Gene3D" id="3.40.50.150">
    <property type="entry name" value="Vaccinia Virus protein VP39"/>
    <property type="match status" value="1"/>
</dbReference>
<organism evidence="2 3">
    <name type="scientific">Penicillium flavigenum</name>
    <dbReference type="NCBI Taxonomy" id="254877"/>
    <lineage>
        <taxon>Eukaryota</taxon>
        <taxon>Fungi</taxon>
        <taxon>Dikarya</taxon>
        <taxon>Ascomycota</taxon>
        <taxon>Pezizomycotina</taxon>
        <taxon>Eurotiomycetes</taxon>
        <taxon>Eurotiomycetidae</taxon>
        <taxon>Eurotiales</taxon>
        <taxon>Aspergillaceae</taxon>
        <taxon>Penicillium</taxon>
    </lineage>
</organism>
<dbReference type="STRING" id="254877.A0A1V6S5I0"/>
<evidence type="ECO:0000313" key="3">
    <source>
        <dbReference type="Proteomes" id="UP000191342"/>
    </source>
</evidence>
<dbReference type="Proteomes" id="UP000191342">
    <property type="component" value="Unassembled WGS sequence"/>
</dbReference>
<evidence type="ECO:0008006" key="4">
    <source>
        <dbReference type="Google" id="ProtNLM"/>
    </source>
</evidence>
<name>A0A1V6S5I0_9EURO</name>
<comment type="caution">
    <text evidence="2">The sequence shown here is derived from an EMBL/GenBank/DDBJ whole genome shotgun (WGS) entry which is preliminary data.</text>
</comment>
<dbReference type="AlphaFoldDB" id="A0A1V6S5I0"/>
<evidence type="ECO:0000256" key="1">
    <source>
        <dbReference type="SAM" id="MobiDB-lite"/>
    </source>
</evidence>
<dbReference type="SUPFAM" id="SSF53335">
    <property type="entry name" value="S-adenosyl-L-methionine-dependent methyltransferases"/>
    <property type="match status" value="1"/>
</dbReference>
<sequence length="395" mass="44881">MVLLCPGSSASLNNIVQSTSLTFMLPLCSISISAPVAENRVQTMADQPIAVDPDLHVINNTHYPDDWQSETTSIGSSIYRGLVENGRRYQTLRNKDYILPSDERQFEAYEAGHLVALIMESERNNPFFRSPIGDSPQHILDIGTGQGTWAIDVADMFPSATVRGVDLFPPPVSWTPPNCILEVDDVQQDWTWREQFDLIHMSIMIGSFDGTEWDSLYKQCFDKIRPGGWIEQLEVSPIIETDDGSLPPENILNDWGPNMLGCGERAGRDCDTFDTMARRIRNAGFVDVHEKNYKWPIGPWPRDQKLKDAGTVNFQHWINGIEGWCMWLLTKFGHPQPWDKDEVHVYVAKLRKELKDSRFHIWHQGRRVWARKPMAGDVPDDPTIGSTGPSFQQSN</sequence>
<dbReference type="InterPro" id="IPR029063">
    <property type="entry name" value="SAM-dependent_MTases_sf"/>
</dbReference>